<dbReference type="PROSITE" id="PS50850">
    <property type="entry name" value="MFS"/>
    <property type="match status" value="1"/>
</dbReference>
<feature type="transmembrane region" description="Helical" evidence="7">
    <location>
        <begin position="399"/>
        <end position="416"/>
    </location>
</feature>
<comment type="subcellular location">
    <subcellularLocation>
        <location evidence="1">Cell inner membrane</location>
        <topology evidence="1">Multi-pass membrane protein</topology>
    </subcellularLocation>
</comment>
<feature type="transmembrane region" description="Helical" evidence="7">
    <location>
        <begin position="14"/>
        <end position="37"/>
    </location>
</feature>
<evidence type="ECO:0000256" key="2">
    <source>
        <dbReference type="ARBA" id="ARBA00022475"/>
    </source>
</evidence>
<dbReference type="InterPro" id="IPR036259">
    <property type="entry name" value="MFS_trans_sf"/>
</dbReference>
<dbReference type="RefSeq" id="WP_154713775.1">
    <property type="nucleotide sequence ID" value="NZ_QARA01000007.1"/>
</dbReference>
<proteinExistence type="predicted"/>
<feature type="transmembrane region" description="Helical" evidence="7">
    <location>
        <begin position="200"/>
        <end position="220"/>
    </location>
</feature>
<evidence type="ECO:0000256" key="5">
    <source>
        <dbReference type="ARBA" id="ARBA00022989"/>
    </source>
</evidence>
<reference evidence="9 10" key="1">
    <citation type="submission" date="2018-04" db="EMBL/GenBank/DDBJ databases">
        <title>Whole genome sequencing of Salmonella enterica.</title>
        <authorList>
            <person name="Bell R."/>
        </authorList>
    </citation>
    <scope>NUCLEOTIDE SEQUENCE [LARGE SCALE GENOMIC DNA]</scope>
    <source>
        <strain evidence="9 10">CFSAN058493</strain>
    </source>
</reference>
<feature type="transmembrane region" description="Helical" evidence="7">
    <location>
        <begin position="80"/>
        <end position="99"/>
    </location>
</feature>
<keyword evidence="3" id="KW-0997">Cell inner membrane</keyword>
<keyword evidence="5 7" id="KW-1133">Transmembrane helix</keyword>
<protein>
    <submittedName>
        <fullName evidence="9">Drug:proton antiporter</fullName>
    </submittedName>
</protein>
<evidence type="ECO:0000256" key="1">
    <source>
        <dbReference type="ARBA" id="ARBA00004429"/>
    </source>
</evidence>
<dbReference type="EMBL" id="QARA01000007">
    <property type="protein sequence ID" value="PTU41689.1"/>
    <property type="molecule type" value="Genomic_DNA"/>
</dbReference>
<gene>
    <name evidence="9" type="ORF">DAY03_14405</name>
</gene>
<feature type="transmembrane region" description="Helical" evidence="7">
    <location>
        <begin position="327"/>
        <end position="347"/>
    </location>
</feature>
<feature type="transmembrane region" description="Helical" evidence="7">
    <location>
        <begin position="296"/>
        <end position="315"/>
    </location>
</feature>
<dbReference type="PANTHER" id="PTHR23501:SF1">
    <property type="entry name" value="TRANSPORT PROTEIN HSRA-RELATED"/>
    <property type="match status" value="1"/>
</dbReference>
<feature type="transmembrane region" description="Helical" evidence="7">
    <location>
        <begin position="359"/>
        <end position="378"/>
    </location>
</feature>
<feature type="transmembrane region" description="Helical" evidence="7">
    <location>
        <begin position="138"/>
        <end position="160"/>
    </location>
</feature>
<feature type="transmembrane region" description="Helical" evidence="7">
    <location>
        <begin position="428"/>
        <end position="447"/>
    </location>
</feature>
<evidence type="ECO:0000313" key="10">
    <source>
        <dbReference type="Proteomes" id="UP000244131"/>
    </source>
</evidence>
<sequence>MKKINIENNHERRLIYAMMFAGILPLLDSSIANVILPNISHDTGISYNYVQWIIVSYMLSCSAGILISPFTSKRYGIKKTWLYSLLIFMVGSLLVGFSFNSTSLILSRTLQGFGAGILMPVTQSALAIQFGKERLRGVMALIAIPAVFAPAVGPLLGGVLADIISWRYAFFINIPIVLVSLYLGGEVIPRSESVDIELNVFVYILFFISLVFVFTSIYFLTTKNIAIIYSMTLLIVGVGLLLKTVLINNKSKVQIINLNQFKIPAYTLSIIMGFLTSLIFFGFLVFFPLLKSMQSNASIIYIGFLLSLQGVGAWLTRKFIYSKLNEYNLFLIIGVGIIVSALSILLIKNGSELFEYSGFFIRGIGLGMATIATLSAPFEYGQKKYTHDTSAITRITQQTGGAFGGLVAGGLIHYMELKVINSYDAYNILFWMSILIGAFSILIIYFITNKK</sequence>
<dbReference type="Proteomes" id="UP000244131">
    <property type="component" value="Unassembled WGS sequence"/>
</dbReference>
<evidence type="ECO:0000256" key="4">
    <source>
        <dbReference type="ARBA" id="ARBA00022692"/>
    </source>
</evidence>
<dbReference type="PANTHER" id="PTHR23501">
    <property type="entry name" value="MAJOR FACILITATOR SUPERFAMILY"/>
    <property type="match status" value="1"/>
</dbReference>
<keyword evidence="4 7" id="KW-0812">Transmembrane</keyword>
<dbReference type="GO" id="GO:0022857">
    <property type="term" value="F:transmembrane transporter activity"/>
    <property type="evidence" value="ECO:0007669"/>
    <property type="project" value="InterPro"/>
</dbReference>
<dbReference type="AlphaFoldDB" id="A0A7Z1T8W0"/>
<dbReference type="GO" id="GO:0005886">
    <property type="term" value="C:plasma membrane"/>
    <property type="evidence" value="ECO:0007669"/>
    <property type="project" value="UniProtKB-SubCell"/>
</dbReference>
<dbReference type="PRINTS" id="PR01036">
    <property type="entry name" value="TCRTETB"/>
</dbReference>
<feature type="transmembrane region" description="Helical" evidence="7">
    <location>
        <begin position="49"/>
        <end position="68"/>
    </location>
</feature>
<evidence type="ECO:0000256" key="7">
    <source>
        <dbReference type="SAM" id="Phobius"/>
    </source>
</evidence>
<organism evidence="9 10">
    <name type="scientific">Salmonella enterica I</name>
    <dbReference type="NCBI Taxonomy" id="59201"/>
    <lineage>
        <taxon>Bacteria</taxon>
        <taxon>Pseudomonadati</taxon>
        <taxon>Pseudomonadota</taxon>
        <taxon>Gammaproteobacteria</taxon>
        <taxon>Enterobacterales</taxon>
        <taxon>Enterobacteriaceae</taxon>
        <taxon>Salmonella</taxon>
    </lineage>
</organism>
<dbReference type="Gene3D" id="1.20.1250.20">
    <property type="entry name" value="MFS general substrate transporter like domains"/>
    <property type="match status" value="1"/>
</dbReference>
<keyword evidence="2" id="KW-1003">Cell membrane</keyword>
<evidence type="ECO:0000313" key="9">
    <source>
        <dbReference type="EMBL" id="PTU41689.1"/>
    </source>
</evidence>
<dbReference type="Pfam" id="PF07690">
    <property type="entry name" value="MFS_1"/>
    <property type="match status" value="1"/>
</dbReference>
<feature type="transmembrane region" description="Helical" evidence="7">
    <location>
        <begin position="166"/>
        <end position="188"/>
    </location>
</feature>
<accession>A0A7Z1T8W0</accession>
<dbReference type="SUPFAM" id="SSF103473">
    <property type="entry name" value="MFS general substrate transporter"/>
    <property type="match status" value="1"/>
</dbReference>
<evidence type="ECO:0000256" key="6">
    <source>
        <dbReference type="ARBA" id="ARBA00023136"/>
    </source>
</evidence>
<evidence type="ECO:0000259" key="8">
    <source>
        <dbReference type="PROSITE" id="PS50850"/>
    </source>
</evidence>
<feature type="transmembrane region" description="Helical" evidence="7">
    <location>
        <begin position="266"/>
        <end position="290"/>
    </location>
</feature>
<feature type="domain" description="Major facilitator superfamily (MFS) profile" evidence="8">
    <location>
        <begin position="14"/>
        <end position="451"/>
    </location>
</feature>
<dbReference type="Gene3D" id="1.20.1720.10">
    <property type="entry name" value="Multidrug resistance protein D"/>
    <property type="match status" value="1"/>
</dbReference>
<feature type="transmembrane region" description="Helical" evidence="7">
    <location>
        <begin position="105"/>
        <end position="126"/>
    </location>
</feature>
<comment type="caution">
    <text evidence="9">The sequence shown here is derived from an EMBL/GenBank/DDBJ whole genome shotgun (WGS) entry which is preliminary data.</text>
</comment>
<evidence type="ECO:0000256" key="3">
    <source>
        <dbReference type="ARBA" id="ARBA00022519"/>
    </source>
</evidence>
<dbReference type="InterPro" id="IPR020846">
    <property type="entry name" value="MFS_dom"/>
</dbReference>
<feature type="transmembrane region" description="Helical" evidence="7">
    <location>
        <begin position="226"/>
        <end position="246"/>
    </location>
</feature>
<dbReference type="InterPro" id="IPR011701">
    <property type="entry name" value="MFS"/>
</dbReference>
<name>A0A7Z1T8W0_SALET</name>
<keyword evidence="6 7" id="KW-0472">Membrane</keyword>